<evidence type="ECO:0000313" key="5">
    <source>
        <dbReference type="Proteomes" id="UP000467841"/>
    </source>
</evidence>
<evidence type="ECO:0000313" key="4">
    <source>
        <dbReference type="EMBL" id="CAA7060680.1"/>
    </source>
</evidence>
<organism evidence="4 5">
    <name type="scientific">Microthlaspi erraticum</name>
    <dbReference type="NCBI Taxonomy" id="1685480"/>
    <lineage>
        <taxon>Eukaryota</taxon>
        <taxon>Viridiplantae</taxon>
        <taxon>Streptophyta</taxon>
        <taxon>Embryophyta</taxon>
        <taxon>Tracheophyta</taxon>
        <taxon>Spermatophyta</taxon>
        <taxon>Magnoliopsida</taxon>
        <taxon>eudicotyledons</taxon>
        <taxon>Gunneridae</taxon>
        <taxon>Pentapetalae</taxon>
        <taxon>rosids</taxon>
        <taxon>malvids</taxon>
        <taxon>Brassicales</taxon>
        <taxon>Brassicaceae</taxon>
        <taxon>Coluteocarpeae</taxon>
        <taxon>Microthlaspi</taxon>
    </lineage>
</organism>
<name>A0A6D2L292_9BRAS</name>
<dbReference type="CDD" id="cd00121">
    <property type="entry name" value="MATH"/>
    <property type="match status" value="1"/>
</dbReference>
<dbReference type="Pfam" id="PF22486">
    <property type="entry name" value="MATH_2"/>
    <property type="match status" value="1"/>
</dbReference>
<keyword evidence="1 2" id="KW-0175">Coiled coil</keyword>
<dbReference type="AlphaFoldDB" id="A0A6D2L292"/>
<feature type="domain" description="MATH" evidence="3">
    <location>
        <begin position="6"/>
        <end position="132"/>
    </location>
</feature>
<dbReference type="Proteomes" id="UP000467841">
    <property type="component" value="Unassembled WGS sequence"/>
</dbReference>
<dbReference type="PROSITE" id="PS50144">
    <property type="entry name" value="MATH"/>
    <property type="match status" value="1"/>
</dbReference>
<dbReference type="SUPFAM" id="SSF49599">
    <property type="entry name" value="TRAF domain-like"/>
    <property type="match status" value="1"/>
</dbReference>
<comment type="caution">
    <text evidence="4">The sequence shown here is derived from an EMBL/GenBank/DDBJ whole genome shotgun (WGS) entry which is preliminary data.</text>
</comment>
<dbReference type="OrthoDB" id="289038at2759"/>
<dbReference type="PANTHER" id="PTHR46236:SF7">
    <property type="entry name" value="PROTEIN RESTRICTED TEV MOVEMENT 3"/>
    <property type="match status" value="1"/>
</dbReference>
<evidence type="ECO:0000256" key="2">
    <source>
        <dbReference type="SAM" id="Coils"/>
    </source>
</evidence>
<protein>
    <recommendedName>
        <fullName evidence="3">MATH domain-containing protein</fullName>
    </recommendedName>
</protein>
<dbReference type="PANTHER" id="PTHR46236">
    <property type="entry name" value="TRAF-LIKE SUPERFAMILY PROTEIN"/>
    <property type="match status" value="1"/>
</dbReference>
<evidence type="ECO:0000256" key="1">
    <source>
        <dbReference type="ARBA" id="ARBA00023054"/>
    </source>
</evidence>
<dbReference type="InterPro" id="IPR002083">
    <property type="entry name" value="MATH/TRAF_dom"/>
</dbReference>
<dbReference type="EMBL" id="CACVBM020001829">
    <property type="protein sequence ID" value="CAA7060680.1"/>
    <property type="molecule type" value="Genomic_DNA"/>
</dbReference>
<dbReference type="InterPro" id="IPR050804">
    <property type="entry name" value="MCC"/>
</dbReference>
<accession>A0A6D2L292</accession>
<evidence type="ECO:0000259" key="3">
    <source>
        <dbReference type="PROSITE" id="PS50144"/>
    </source>
</evidence>
<gene>
    <name evidence="4" type="ORF">MERR_LOCUS47916</name>
</gene>
<dbReference type="InterPro" id="IPR008974">
    <property type="entry name" value="TRAF-like"/>
</dbReference>
<keyword evidence="5" id="KW-1185">Reference proteome</keyword>
<reference evidence="4" key="1">
    <citation type="submission" date="2020-01" db="EMBL/GenBank/DDBJ databases">
        <authorList>
            <person name="Mishra B."/>
        </authorList>
    </citation>
    <scope>NUCLEOTIDE SEQUENCE [LARGE SCALE GENOMIC DNA]</scope>
</reference>
<proteinExistence type="predicted"/>
<dbReference type="Gene3D" id="2.60.210.10">
    <property type="entry name" value="Apoptosis, Tumor Necrosis Factor Receptor Associated Protein 2, Chain A"/>
    <property type="match status" value="1"/>
</dbReference>
<feature type="coiled-coil region" evidence="2">
    <location>
        <begin position="234"/>
        <end position="285"/>
    </location>
</feature>
<dbReference type="SMART" id="SM00061">
    <property type="entry name" value="MATH"/>
    <property type="match status" value="1"/>
</dbReference>
<sequence length="299" mass="34030">MGKKIAKKITWTIKNFSSLPPAKIYSDQFEVGGCKWCLLAYPKGNSVDFLSLYLEVASYGSLPSGWRRHTRFILTIVNQISEISSHPKKETQHWLDENSPNWGFPSMLPLNELHAKDNGFMVNGELKIVAEIHLLEVIGKLDVTEETSTVTETMDVNGFQLLPSQAKAVICMFERHPEIATEFRPKNPNLRKGYMSLLLSLIETMCQLPQEISKDDLCEAYAALGLMRDAGFKLDWLEKKLDEVSEKSENEEARETQMKEMEEELKNLKQKWLDMEALVEKEKAKVSAAKAPLSFDDVV</sequence>